<organism evidence="1 2">
    <name type="scientific">Haloarcula hispanica (strain ATCC 33960 / DSM 4426 / JCM 8911 / NBRC 102182 / NCIMB 2187 / VKM B-1755)</name>
    <dbReference type="NCBI Taxonomy" id="634497"/>
    <lineage>
        <taxon>Archaea</taxon>
        <taxon>Methanobacteriati</taxon>
        <taxon>Methanobacteriota</taxon>
        <taxon>Stenosarchaea group</taxon>
        <taxon>Halobacteria</taxon>
        <taxon>Halobacteriales</taxon>
        <taxon>Haloarculaceae</taxon>
        <taxon>Haloarcula</taxon>
    </lineage>
</organism>
<name>G0HZG3_HALHT</name>
<reference evidence="1 2" key="1">
    <citation type="journal article" date="2011" name="J. Bacteriol.">
        <title>Complete genome sequence of Haloarcula hispanica, a model haloarchaeon for studying genetics, metabolism, and virus-host interaction.</title>
        <authorList>
            <person name="Liu H."/>
            <person name="Wu Z."/>
            <person name="Li M."/>
            <person name="Zhang F."/>
            <person name="Zheng H."/>
            <person name="Han J."/>
            <person name="Liu J."/>
            <person name="Zhou J."/>
            <person name="Wang S."/>
            <person name="Xiang H."/>
        </authorList>
    </citation>
    <scope>NUCLEOTIDE SEQUENCE [LARGE SCALE GENOMIC DNA]</scope>
    <source>
        <strain evidence="2">ATCC 33960 / DSM 4426 / JCM 8911 / NBRC 102182 / NCIMB 2187 / VKM B-1755</strain>
    </source>
</reference>
<dbReference type="KEGG" id="hhi:HAH_4083"/>
<sequence>MIARYVGRLLTSVAVEVGERARLLLDNLDPYAAVVFEMPTELITIVDIELAPNPGGNICLVSRHLTFGVDSVAAHTTVYVIGCEIPSVRPHYSVAEERFRRRGWQSTMRPLGAGRRTSPNPYARFRSALDRQRPRVSSWRIRASYRRFCPESPFPCVSVLRPTSVERPLSWRAAVSGAPVRSRSSASYDSTSLRSRSAFERDLECVAPIKDYRFDSVRLCESSYEAISPMQKAADVCFVPLIES</sequence>
<protein>
    <submittedName>
        <fullName evidence="1">Uncharacterized protein</fullName>
    </submittedName>
</protein>
<dbReference type="HOGENOM" id="CLU_1136024_0_0_2"/>
<accession>G0HZG3</accession>
<dbReference type="EMBL" id="CP002922">
    <property type="protein sequence ID" value="AEM58758.1"/>
    <property type="molecule type" value="Genomic_DNA"/>
</dbReference>
<proteinExistence type="predicted"/>
<dbReference type="Proteomes" id="UP000005629">
    <property type="component" value="Chromosome II"/>
</dbReference>
<evidence type="ECO:0000313" key="2">
    <source>
        <dbReference type="Proteomes" id="UP000005629"/>
    </source>
</evidence>
<evidence type="ECO:0000313" key="1">
    <source>
        <dbReference type="EMBL" id="AEM58758.1"/>
    </source>
</evidence>
<dbReference type="AlphaFoldDB" id="G0HZG3"/>
<gene>
    <name evidence="1" type="ordered locus">HAH_4083</name>
</gene>